<sequence>MKIKSLSAAIVLAFATQGVMADEQTNPQEGLHIGVFGDYFWADWDRIDGAPVGTEIGESFGSGVEVGYRFNEYWTARLEFAALELDIENTDNHKTGERYGADVLYHFNDTVYGVLGAKKFDVYNDFNAANLGVGFRHHLTYNWAAYGEANYYEGLNQNHSDFGLKLGLSYHFGDKPQPKKVEPAPEPVVAPVVKEEPKDSDKDGVIDARDNCANTPMTDAVDENGCTRYMEKGDKVSLLVRFPHDNSDVNQRYFDDIQEVADFMKEYPKTTVLLEGHASAVGDAAYNKTLSKKRADHVANQLIDDGIAESRINTVGFGEERLLNDANTAQAHAQNRRVEAHISVTERVKVNRN</sequence>
<dbReference type="Gene3D" id="2.40.160.20">
    <property type="match status" value="1"/>
</dbReference>
<evidence type="ECO:0000313" key="17">
    <source>
        <dbReference type="Proteomes" id="UP000305874"/>
    </source>
</evidence>
<dbReference type="EMBL" id="PNCG01000015">
    <property type="protein sequence ID" value="TMP86207.1"/>
    <property type="molecule type" value="Genomic_DNA"/>
</dbReference>
<keyword evidence="9" id="KW-0998">Cell outer membrane</keyword>
<comment type="caution">
    <text evidence="14">The sequence shown here is derived from an EMBL/GenBank/DDBJ whole genome shotgun (WGS) entry which is preliminary data.</text>
</comment>
<keyword evidence="5 12" id="KW-0732">Signal</keyword>
<dbReference type="Pfam" id="PF00691">
    <property type="entry name" value="OmpA"/>
    <property type="match status" value="1"/>
</dbReference>
<dbReference type="SUPFAM" id="SSF103088">
    <property type="entry name" value="OmpA-like"/>
    <property type="match status" value="1"/>
</dbReference>
<evidence type="ECO:0000256" key="3">
    <source>
        <dbReference type="ARBA" id="ARBA00022452"/>
    </source>
</evidence>
<evidence type="ECO:0000256" key="11">
    <source>
        <dbReference type="SAM" id="MobiDB-lite"/>
    </source>
</evidence>
<dbReference type="CDD" id="cd07185">
    <property type="entry name" value="OmpA_C-like"/>
    <property type="match status" value="1"/>
</dbReference>
<protein>
    <recommendedName>
        <fullName evidence="13">OmpA-like domain-containing protein</fullName>
    </recommendedName>
</protein>
<evidence type="ECO:0000256" key="4">
    <source>
        <dbReference type="ARBA" id="ARBA00022692"/>
    </source>
</evidence>
<evidence type="ECO:0000256" key="7">
    <source>
        <dbReference type="ARBA" id="ARBA00023114"/>
    </source>
</evidence>
<dbReference type="GeneID" id="58227164"/>
<keyword evidence="2" id="KW-0813">Transport</keyword>
<feature type="compositionally biased region" description="Basic and acidic residues" evidence="11">
    <location>
        <begin position="194"/>
        <end position="210"/>
    </location>
</feature>
<dbReference type="Proteomes" id="UP000033664">
    <property type="component" value="Unassembled WGS sequence"/>
</dbReference>
<evidence type="ECO:0000256" key="2">
    <source>
        <dbReference type="ARBA" id="ARBA00022448"/>
    </source>
</evidence>
<keyword evidence="6" id="KW-0406">Ion transport</keyword>
<dbReference type="PANTHER" id="PTHR30329:SF21">
    <property type="entry name" value="LIPOPROTEIN YIAD-RELATED"/>
    <property type="match status" value="1"/>
</dbReference>
<gene>
    <name evidence="15" type="ORF">CWC05_14695</name>
    <name evidence="14" type="ORF">TW72_01530</name>
</gene>
<dbReference type="OrthoDB" id="9805832at2"/>
<feature type="region of interest" description="Disordered" evidence="11">
    <location>
        <begin position="194"/>
        <end position="216"/>
    </location>
</feature>
<evidence type="ECO:0000256" key="1">
    <source>
        <dbReference type="ARBA" id="ARBA00004571"/>
    </source>
</evidence>
<dbReference type="InterPro" id="IPR050330">
    <property type="entry name" value="Bact_OuterMem_StrucFunc"/>
</dbReference>
<evidence type="ECO:0000259" key="13">
    <source>
        <dbReference type="PROSITE" id="PS51123"/>
    </source>
</evidence>
<keyword evidence="8 10" id="KW-0472">Membrane</keyword>
<evidence type="ECO:0000256" key="10">
    <source>
        <dbReference type="PROSITE-ProRule" id="PRU00473"/>
    </source>
</evidence>
<keyword evidence="16" id="KW-1185">Reference proteome</keyword>
<dbReference type="Pfam" id="PF13505">
    <property type="entry name" value="OMP_b-brl"/>
    <property type="match status" value="1"/>
</dbReference>
<evidence type="ECO:0000313" key="14">
    <source>
        <dbReference type="EMBL" id="KJZ01659.1"/>
    </source>
</evidence>
<reference evidence="15 17" key="2">
    <citation type="submission" date="2017-12" db="EMBL/GenBank/DDBJ databases">
        <authorList>
            <person name="Paulsen S."/>
            <person name="Gram L.K."/>
        </authorList>
    </citation>
    <scope>NUCLEOTIDE SEQUENCE [LARGE SCALE GENOMIC DNA]</scope>
    <source>
        <strain evidence="15 17">S2897</strain>
    </source>
</reference>
<organism evidence="14 16">
    <name type="scientific">Pseudoalteromonas ruthenica</name>
    <dbReference type="NCBI Taxonomy" id="151081"/>
    <lineage>
        <taxon>Bacteria</taxon>
        <taxon>Pseudomonadati</taxon>
        <taxon>Pseudomonadota</taxon>
        <taxon>Gammaproteobacteria</taxon>
        <taxon>Alteromonadales</taxon>
        <taxon>Pseudoalteromonadaceae</taxon>
        <taxon>Pseudoalteromonas</taxon>
    </lineage>
</organism>
<dbReference type="GO" id="GO:0009279">
    <property type="term" value="C:cell outer membrane"/>
    <property type="evidence" value="ECO:0007669"/>
    <property type="project" value="UniProtKB-SubCell"/>
</dbReference>
<dbReference type="Proteomes" id="UP000305874">
    <property type="component" value="Unassembled WGS sequence"/>
</dbReference>
<dbReference type="RefSeq" id="WP_045979110.1">
    <property type="nucleotide sequence ID" value="NZ_CP023396.1"/>
</dbReference>
<dbReference type="eggNOG" id="COG2885">
    <property type="taxonomic scope" value="Bacteria"/>
</dbReference>
<dbReference type="STRING" id="151081.TW72_01530"/>
<dbReference type="GO" id="GO:0006811">
    <property type="term" value="P:monoatomic ion transport"/>
    <property type="evidence" value="ECO:0007669"/>
    <property type="project" value="UniProtKB-KW"/>
</dbReference>
<evidence type="ECO:0000256" key="12">
    <source>
        <dbReference type="SAM" id="SignalP"/>
    </source>
</evidence>
<feature type="chain" id="PRO_5033221788" description="OmpA-like domain-containing protein" evidence="12">
    <location>
        <begin position="22"/>
        <end position="353"/>
    </location>
</feature>
<dbReference type="GO" id="GO:0015288">
    <property type="term" value="F:porin activity"/>
    <property type="evidence" value="ECO:0007669"/>
    <property type="project" value="UniProtKB-KW"/>
</dbReference>
<dbReference type="AlphaFoldDB" id="A0A0F4Q2W2"/>
<dbReference type="PRINTS" id="PR01021">
    <property type="entry name" value="OMPADOMAIN"/>
</dbReference>
<evidence type="ECO:0000313" key="15">
    <source>
        <dbReference type="EMBL" id="TMP86207.1"/>
    </source>
</evidence>
<evidence type="ECO:0000313" key="16">
    <source>
        <dbReference type="Proteomes" id="UP000033664"/>
    </source>
</evidence>
<evidence type="ECO:0000256" key="9">
    <source>
        <dbReference type="ARBA" id="ARBA00023237"/>
    </source>
</evidence>
<dbReference type="InterPro" id="IPR006664">
    <property type="entry name" value="OMP_bac"/>
</dbReference>
<reference evidence="17" key="3">
    <citation type="submission" date="2019-06" db="EMBL/GenBank/DDBJ databases">
        <title>Co-occurence of chitin degradation, pigmentation and bioactivity in marine Pseudoalteromonas.</title>
        <authorList>
            <person name="Sonnenschein E.C."/>
            <person name="Bech P.K."/>
        </authorList>
    </citation>
    <scope>NUCLEOTIDE SEQUENCE [LARGE SCALE GENOMIC DNA]</scope>
    <source>
        <strain evidence="17">S2897</strain>
    </source>
</reference>
<proteinExistence type="predicted"/>
<accession>A0A0F4Q2W2</accession>
<dbReference type="EMBL" id="JXXZ01000002">
    <property type="protein sequence ID" value="KJZ01659.1"/>
    <property type="molecule type" value="Genomic_DNA"/>
</dbReference>
<dbReference type="InterPro" id="IPR006665">
    <property type="entry name" value="OmpA-like"/>
</dbReference>
<feature type="signal peptide" evidence="12">
    <location>
        <begin position="1"/>
        <end position="21"/>
    </location>
</feature>
<dbReference type="Gene3D" id="3.30.1330.60">
    <property type="entry name" value="OmpA-like domain"/>
    <property type="match status" value="1"/>
</dbReference>
<name>A0A0F4Q2W2_9GAMM</name>
<dbReference type="PROSITE" id="PS51123">
    <property type="entry name" value="OMPA_2"/>
    <property type="match status" value="1"/>
</dbReference>
<dbReference type="InterPro" id="IPR027385">
    <property type="entry name" value="Beta-barrel_OMP"/>
</dbReference>
<dbReference type="GO" id="GO:0046930">
    <property type="term" value="C:pore complex"/>
    <property type="evidence" value="ECO:0007669"/>
    <property type="project" value="UniProtKB-KW"/>
</dbReference>
<feature type="domain" description="OmpA-like" evidence="13">
    <location>
        <begin position="229"/>
        <end position="346"/>
    </location>
</feature>
<evidence type="ECO:0000256" key="6">
    <source>
        <dbReference type="ARBA" id="ARBA00023065"/>
    </source>
</evidence>
<dbReference type="InterPro" id="IPR036737">
    <property type="entry name" value="OmpA-like_sf"/>
</dbReference>
<evidence type="ECO:0000256" key="5">
    <source>
        <dbReference type="ARBA" id="ARBA00022729"/>
    </source>
</evidence>
<dbReference type="InterPro" id="IPR011250">
    <property type="entry name" value="OMP/PagP_B-barrel"/>
</dbReference>
<keyword evidence="7" id="KW-0626">Porin</keyword>
<keyword evidence="3" id="KW-1134">Transmembrane beta strand</keyword>
<evidence type="ECO:0000256" key="8">
    <source>
        <dbReference type="ARBA" id="ARBA00023136"/>
    </source>
</evidence>
<keyword evidence="4" id="KW-0812">Transmembrane</keyword>
<dbReference type="SUPFAM" id="SSF56925">
    <property type="entry name" value="OMPA-like"/>
    <property type="match status" value="1"/>
</dbReference>
<reference evidence="14 16" key="1">
    <citation type="journal article" date="2015" name="BMC Genomics">
        <title>Genome mining reveals unlocked bioactive potential of marine Gram-negative bacteria.</title>
        <authorList>
            <person name="Machado H."/>
            <person name="Sonnenschein E.C."/>
            <person name="Melchiorsen J."/>
            <person name="Gram L."/>
        </authorList>
    </citation>
    <scope>NUCLEOTIDE SEQUENCE [LARGE SCALE GENOMIC DNA]</scope>
    <source>
        <strain evidence="14 16">S3137</strain>
    </source>
</reference>
<comment type="subcellular location">
    <subcellularLocation>
        <location evidence="1">Cell outer membrane</location>
        <topology evidence="1">Multi-pass membrane protein</topology>
    </subcellularLocation>
</comment>
<dbReference type="PANTHER" id="PTHR30329">
    <property type="entry name" value="STATOR ELEMENT OF FLAGELLAR MOTOR COMPLEX"/>
    <property type="match status" value="1"/>
</dbReference>
<reference evidence="15" key="4">
    <citation type="submission" date="2019-09" db="EMBL/GenBank/DDBJ databases">
        <title>Co-occurence of chitin degradation, pigmentation and bioactivity in marine Pseudoalteromonas.</title>
        <authorList>
            <person name="Sonnenschein E.C."/>
            <person name="Bech P.K."/>
        </authorList>
    </citation>
    <scope>NUCLEOTIDE SEQUENCE</scope>
    <source>
        <strain evidence="15">S2897</strain>
    </source>
</reference>
<dbReference type="PATRIC" id="fig|151081.8.peg.1484"/>